<dbReference type="InterPro" id="IPR010310">
    <property type="entry name" value="T7SS_ESAT-6-like"/>
</dbReference>
<evidence type="ECO:0000313" key="3">
    <source>
        <dbReference type="Proteomes" id="UP000181951"/>
    </source>
</evidence>
<keyword evidence="3" id="KW-1185">Reference proteome</keyword>
<dbReference type="Proteomes" id="UP000181951">
    <property type="component" value="Unassembled WGS sequence"/>
</dbReference>
<dbReference type="SUPFAM" id="SSF140453">
    <property type="entry name" value="EsxAB dimer-like"/>
    <property type="match status" value="1"/>
</dbReference>
<dbReference type="RefSeq" id="WP_069462832.1">
    <property type="nucleotide sequence ID" value="NZ_FODD01000038.1"/>
</dbReference>
<evidence type="ECO:0008006" key="4">
    <source>
        <dbReference type="Google" id="ProtNLM"/>
    </source>
</evidence>
<feature type="compositionally biased region" description="Polar residues" evidence="1">
    <location>
        <begin position="58"/>
        <end position="73"/>
    </location>
</feature>
<organism evidence="2 3">
    <name type="scientific">Actinacidiphila rubida</name>
    <dbReference type="NCBI Taxonomy" id="310780"/>
    <lineage>
        <taxon>Bacteria</taxon>
        <taxon>Bacillati</taxon>
        <taxon>Actinomycetota</taxon>
        <taxon>Actinomycetes</taxon>
        <taxon>Kitasatosporales</taxon>
        <taxon>Streptomycetaceae</taxon>
        <taxon>Actinacidiphila</taxon>
    </lineage>
</organism>
<evidence type="ECO:0000313" key="2">
    <source>
        <dbReference type="EMBL" id="SEO71643.1"/>
    </source>
</evidence>
<name>A0A1H8S0D6_9ACTN</name>
<dbReference type="STRING" id="310780.SAMN05216267_103815"/>
<sequence length="190" mass="19645">MGDDVATPTSPVLDRAAPTAAHTSPVLDRAAPQAAAPGGADGGAATQRVPFLDRAAPHTTSPGGTHVLTSSGSDRFATTSGGGHGSAHGPGSHTLQEFRVALEELQHAITVVNGHRAQVADLLAQIHTAFVAAHDSWQSPSATTFETTATWFADCSQALKDLLDEMARRMRTTYDTYHAAETANAHNSGG</sequence>
<gene>
    <name evidence="2" type="ORF">SAMN05216267_103815</name>
</gene>
<feature type="region of interest" description="Disordered" evidence="1">
    <location>
        <begin position="1"/>
        <end position="92"/>
    </location>
</feature>
<proteinExistence type="predicted"/>
<dbReference type="AlphaFoldDB" id="A0A1H8S0D6"/>
<evidence type="ECO:0000256" key="1">
    <source>
        <dbReference type="SAM" id="MobiDB-lite"/>
    </source>
</evidence>
<accession>A0A1H8S0D6</accession>
<dbReference type="Gene3D" id="1.10.287.1060">
    <property type="entry name" value="ESAT-6-like"/>
    <property type="match status" value="1"/>
</dbReference>
<dbReference type="OrthoDB" id="4281503at2"/>
<dbReference type="Pfam" id="PF06013">
    <property type="entry name" value="WXG100"/>
    <property type="match status" value="1"/>
</dbReference>
<dbReference type="EMBL" id="FODD01000038">
    <property type="protein sequence ID" value="SEO71643.1"/>
    <property type="molecule type" value="Genomic_DNA"/>
</dbReference>
<reference evidence="2 3" key="1">
    <citation type="submission" date="2016-10" db="EMBL/GenBank/DDBJ databases">
        <authorList>
            <person name="de Groot N.N."/>
        </authorList>
    </citation>
    <scope>NUCLEOTIDE SEQUENCE [LARGE SCALE GENOMIC DNA]</scope>
    <source>
        <strain evidence="2 3">CGMCC 4.2026</strain>
    </source>
</reference>
<protein>
    <recommendedName>
        <fullName evidence="4">WXG100 family type VII secretion target</fullName>
    </recommendedName>
</protein>
<dbReference type="InterPro" id="IPR036689">
    <property type="entry name" value="ESAT-6-like_sf"/>
</dbReference>